<evidence type="ECO:0000313" key="2">
    <source>
        <dbReference type="EMBL" id="CUU41103.1"/>
    </source>
</evidence>
<dbReference type="InterPro" id="IPR007739">
    <property type="entry name" value="RgpF"/>
</dbReference>
<evidence type="ECO:0000313" key="1">
    <source>
        <dbReference type="EMBL" id="BAR98279.1"/>
    </source>
</evidence>
<evidence type="ECO:0008006" key="4">
    <source>
        <dbReference type="Google" id="ProtNLM"/>
    </source>
</evidence>
<accession>A0A0H5BB05</accession>
<dbReference type="KEGG" id="bvr:BVIR_647"/>
<sequence>MLRFIRRVVRLLIIYGFDVAVQIVEWPRVFFLRLIDYSSLIKTLEQSGTTRLALVAPHPTQLLEFAMRHLVRGLIDNGYTVVVLMHDHSKATWLKQEFPQVHLAQRKKKGRDFGAWKEFLVALFDSEALRCTIEKLVLVNDSLYWNASTRDVIRRLTETPQAWSCLFENFEYHYHAQSFLLAFDNRAINSKAFIGFWSKYKPYSNRRHSIDNGEVKLSKKVGSELGKPECVLNSEFVVRKLLSERPEKYNGIVMALEINRHIFRDYGPALERFESNTGPLRNAHGQFGIVTETNNSIELHKLAMTIAKIMECHNPTHMVGLLVNKFFGFPIKRDVCQRGSFQIADVLRLVSGYSEQECAVIACDLRAKELPISMRGIKRMLFEAGRI</sequence>
<organism evidence="2 3">
    <name type="scientific">Blastochloris viridis</name>
    <name type="common">Rhodopseudomonas viridis</name>
    <dbReference type="NCBI Taxonomy" id="1079"/>
    <lineage>
        <taxon>Bacteria</taxon>
        <taxon>Pseudomonadati</taxon>
        <taxon>Pseudomonadota</taxon>
        <taxon>Alphaproteobacteria</taxon>
        <taxon>Hyphomicrobiales</taxon>
        <taxon>Blastochloridaceae</taxon>
        <taxon>Blastochloris</taxon>
    </lineage>
</organism>
<evidence type="ECO:0000313" key="3">
    <source>
        <dbReference type="Proteomes" id="UP000065734"/>
    </source>
</evidence>
<dbReference type="RefSeq" id="WP_055036399.1">
    <property type="nucleotide sequence ID" value="NZ_AP014854.2"/>
</dbReference>
<keyword evidence="3" id="KW-1185">Reference proteome</keyword>
<dbReference type="EMBL" id="LN907867">
    <property type="protein sequence ID" value="CUU41103.1"/>
    <property type="molecule type" value="Genomic_DNA"/>
</dbReference>
<dbReference type="OrthoDB" id="7220105at2"/>
<dbReference type="AlphaFoldDB" id="A0A0H5BB05"/>
<dbReference type="Proteomes" id="UP000065734">
    <property type="component" value="Chromosome I"/>
</dbReference>
<protein>
    <recommendedName>
        <fullName evidence="4">Rhamnan synthesis protein F</fullName>
    </recommendedName>
</protein>
<dbReference type="EMBL" id="AP014854">
    <property type="protein sequence ID" value="BAR98279.1"/>
    <property type="molecule type" value="Genomic_DNA"/>
</dbReference>
<gene>
    <name evidence="1" type="ORF">BV133_686</name>
    <name evidence="2" type="ORF">BVIRIDIS_00910</name>
</gene>
<reference evidence="1" key="1">
    <citation type="journal article" date="2015" name="Genome Announc.">
        <title>Complete Genome Sequence of the Bacteriochlorophyll b-Producing Photosynthetic Bacterium Blastochloris viridis.</title>
        <authorList>
            <person name="Tsukatani Y."/>
            <person name="Hirose Y."/>
            <person name="Harada J."/>
            <person name="Misawa N."/>
            <person name="Mori K."/>
            <person name="Inoue K."/>
            <person name="Tamiaki H."/>
        </authorList>
    </citation>
    <scope>NUCLEOTIDE SEQUENCE [LARGE SCALE GENOMIC DNA]</scope>
    <source>
        <strain evidence="1">DSM 133</strain>
    </source>
</reference>
<name>A0A0H5BB05_BLAVI</name>
<dbReference type="Pfam" id="PF05045">
    <property type="entry name" value="RgpF"/>
    <property type="match status" value="1"/>
</dbReference>
<reference evidence="3" key="3">
    <citation type="journal article" date="2016" name="Genome Announc.">
        <title>Revised genome sequence of the purple photosynthetic bacterium Blastochloris viridis.</title>
        <authorList>
            <person name="Liu L.N."/>
            <person name="Faulkner M."/>
            <person name="Liu X."/>
            <person name="Huang F."/>
            <person name="Darby A.C."/>
            <person name="Hall N."/>
        </authorList>
    </citation>
    <scope>NUCLEOTIDE SEQUENCE [LARGE SCALE GENOMIC DNA]</scope>
    <source>
        <strain evidence="3">ATCC 19567 / DSM 133 / F</strain>
    </source>
</reference>
<reference evidence="2" key="2">
    <citation type="submission" date="2015-11" db="EMBL/GenBank/DDBJ databases">
        <authorList>
            <person name="Zhang Y."/>
            <person name="Guo Z."/>
        </authorList>
    </citation>
    <scope>NUCLEOTIDE SEQUENCE</scope>
    <source>
        <strain evidence="2">1</strain>
    </source>
</reference>
<proteinExistence type="predicted"/>
<dbReference type="STRING" id="1079.BVIR_647"/>